<comment type="caution">
    <text evidence="1">The sequence shown here is derived from an EMBL/GenBank/DDBJ whole genome shotgun (WGS) entry which is preliminary data.</text>
</comment>
<organism evidence="1 2">
    <name type="scientific">Pseudochelatococcus contaminans</name>
    <dbReference type="NCBI Taxonomy" id="1538103"/>
    <lineage>
        <taxon>Bacteria</taxon>
        <taxon>Pseudomonadati</taxon>
        <taxon>Pseudomonadota</taxon>
        <taxon>Alphaproteobacteria</taxon>
        <taxon>Hyphomicrobiales</taxon>
        <taxon>Chelatococcaceae</taxon>
        <taxon>Pseudochelatococcus</taxon>
    </lineage>
</organism>
<reference evidence="1 2" key="1">
    <citation type="submission" date="2020-08" db="EMBL/GenBank/DDBJ databases">
        <title>Genomic Encyclopedia of Type Strains, Phase IV (KMG-IV): sequencing the most valuable type-strain genomes for metagenomic binning, comparative biology and taxonomic classification.</title>
        <authorList>
            <person name="Goeker M."/>
        </authorList>
    </citation>
    <scope>NUCLEOTIDE SEQUENCE [LARGE SCALE GENOMIC DNA]</scope>
    <source>
        <strain evidence="1 2">DSM 28760</strain>
    </source>
</reference>
<name>A0A7W6EIV1_9HYPH</name>
<evidence type="ECO:0000313" key="2">
    <source>
        <dbReference type="Proteomes" id="UP000537592"/>
    </source>
</evidence>
<accession>A0A7W6EIV1</accession>
<dbReference type="RefSeq" id="WP_183754850.1">
    <property type="nucleotide sequence ID" value="NZ_JACICC010000020.1"/>
</dbReference>
<dbReference type="AlphaFoldDB" id="A0A7W6EIV1"/>
<dbReference type="EMBL" id="JACICC010000020">
    <property type="protein sequence ID" value="MBB3811473.1"/>
    <property type="molecule type" value="Genomic_DNA"/>
</dbReference>
<dbReference type="Proteomes" id="UP000537592">
    <property type="component" value="Unassembled WGS sequence"/>
</dbReference>
<keyword evidence="2" id="KW-1185">Reference proteome</keyword>
<proteinExistence type="predicted"/>
<gene>
    <name evidence="1" type="ORF">FHS81_003588</name>
</gene>
<evidence type="ECO:0000313" key="1">
    <source>
        <dbReference type="EMBL" id="MBB3811473.1"/>
    </source>
</evidence>
<sequence>MAILLYQSALLAGVTTDITAGGIAGGGTYLLTVCNRSAGAIPVSIAITTGGEPTDASWLEYLTPVPAAGSGKNVLSRHPVPLGEGWRVFVRASGDGLAVNLIGREE</sequence>
<protein>
    <submittedName>
        <fullName evidence="1">Uncharacterized protein</fullName>
    </submittedName>
</protein>